<comment type="similarity">
    <text evidence="5 17">Belongs to the sugar phosphate cyclases superfamily. Dehydroquinate synthase family.</text>
</comment>
<name>A0A2T1E240_9CYAN</name>
<dbReference type="GO" id="GO:0003856">
    <property type="term" value="F:3-dehydroquinate synthase activity"/>
    <property type="evidence" value="ECO:0007669"/>
    <property type="project" value="UniProtKB-UniRule"/>
</dbReference>
<dbReference type="EMBL" id="PVWK01000099">
    <property type="protein sequence ID" value="PSB26825.1"/>
    <property type="molecule type" value="Genomic_DNA"/>
</dbReference>
<keyword evidence="13 17" id="KW-0520">NAD</keyword>
<dbReference type="PANTHER" id="PTHR43622:SF7">
    <property type="entry name" value="3-DEHYDROQUINATE SYNTHASE, CHLOROPLASTIC"/>
    <property type="match status" value="1"/>
</dbReference>
<keyword evidence="10 17" id="KW-0479">Metal-binding</keyword>
<feature type="domain" description="3-dehydroquinate synthase N-terminal" evidence="18">
    <location>
        <begin position="74"/>
        <end position="186"/>
    </location>
</feature>
<comment type="caution">
    <text evidence="20">The sequence shown here is derived from an EMBL/GenBank/DDBJ whole genome shotgun (WGS) entry which is preliminary data.</text>
</comment>
<evidence type="ECO:0000256" key="5">
    <source>
        <dbReference type="ARBA" id="ARBA00005412"/>
    </source>
</evidence>
<feature type="binding site" evidence="17">
    <location>
        <begin position="136"/>
        <end position="137"/>
    </location>
    <ligand>
        <name>NAD(+)</name>
        <dbReference type="ChEBI" id="CHEBI:57540"/>
    </ligand>
</feature>
<comment type="pathway">
    <text evidence="4 17">Metabolic intermediate biosynthesis; chorismate biosynthesis; chorismate from D-erythrose 4-phosphate and phosphoenolpyruvate: step 2/7.</text>
</comment>
<feature type="domain" description="3-dehydroquinate synthase C-terminal" evidence="19">
    <location>
        <begin position="189"/>
        <end position="334"/>
    </location>
</feature>
<keyword evidence="11 17" id="KW-0547">Nucleotide-binding</keyword>
<evidence type="ECO:0000313" key="20">
    <source>
        <dbReference type="EMBL" id="PSB26825.1"/>
    </source>
</evidence>
<comment type="cofactor">
    <cofactor evidence="17">
        <name>Co(2+)</name>
        <dbReference type="ChEBI" id="CHEBI:48828"/>
    </cofactor>
    <cofactor evidence="17">
        <name>Zn(2+)</name>
        <dbReference type="ChEBI" id="CHEBI:29105"/>
    </cofactor>
    <text evidence="17">Binds 1 divalent metal cation per subunit. Can use either Co(2+) or Zn(2+).</text>
</comment>
<evidence type="ECO:0000256" key="14">
    <source>
        <dbReference type="ARBA" id="ARBA00023141"/>
    </source>
</evidence>
<dbReference type="CDD" id="cd08195">
    <property type="entry name" value="DHQS"/>
    <property type="match status" value="1"/>
</dbReference>
<dbReference type="FunFam" id="3.40.50.1970:FF:000001">
    <property type="entry name" value="3-dehydroquinate synthase"/>
    <property type="match status" value="1"/>
</dbReference>
<dbReference type="GO" id="GO:0000166">
    <property type="term" value="F:nucleotide binding"/>
    <property type="evidence" value="ECO:0007669"/>
    <property type="project" value="UniProtKB-KW"/>
</dbReference>
<comment type="cofactor">
    <cofactor evidence="2 17">
        <name>NAD(+)</name>
        <dbReference type="ChEBI" id="CHEBI:57540"/>
    </cofactor>
</comment>
<evidence type="ECO:0000256" key="3">
    <source>
        <dbReference type="ARBA" id="ARBA00004496"/>
    </source>
</evidence>
<keyword evidence="9 17" id="KW-0028">Amino-acid biosynthesis</keyword>
<evidence type="ECO:0000256" key="9">
    <source>
        <dbReference type="ARBA" id="ARBA00022605"/>
    </source>
</evidence>
<dbReference type="EC" id="4.2.3.4" evidence="6 17"/>
<keyword evidence="21" id="KW-1185">Reference proteome</keyword>
<dbReference type="HAMAP" id="MF_00110">
    <property type="entry name" value="DHQ_synthase"/>
    <property type="match status" value="1"/>
</dbReference>
<feature type="binding site" evidence="17">
    <location>
        <position position="273"/>
    </location>
    <ligand>
        <name>Zn(2+)</name>
        <dbReference type="ChEBI" id="CHEBI:29105"/>
    </ligand>
</feature>
<dbReference type="InterPro" id="IPR030963">
    <property type="entry name" value="DHQ_synth_fam"/>
</dbReference>
<feature type="binding site" evidence="17">
    <location>
        <position position="158"/>
    </location>
    <ligand>
        <name>NAD(+)</name>
        <dbReference type="ChEBI" id="CHEBI:57540"/>
    </ligand>
</feature>
<evidence type="ECO:0000256" key="4">
    <source>
        <dbReference type="ARBA" id="ARBA00004661"/>
    </source>
</evidence>
<dbReference type="GO" id="GO:0009423">
    <property type="term" value="P:chorismate biosynthetic process"/>
    <property type="evidence" value="ECO:0007669"/>
    <property type="project" value="UniProtKB-UniRule"/>
</dbReference>
<gene>
    <name evidence="17" type="primary">aroB</name>
    <name evidence="20" type="ORF">C7B82_18395</name>
</gene>
<dbReference type="Proteomes" id="UP000239576">
    <property type="component" value="Unassembled WGS sequence"/>
</dbReference>
<comment type="function">
    <text evidence="17">Catalyzes the conversion of 3-deoxy-D-arabino-heptulosonate 7-phosphate (DAHP) to dehydroquinate (DHQ).</text>
</comment>
<dbReference type="GO" id="GO:0046872">
    <property type="term" value="F:metal ion binding"/>
    <property type="evidence" value="ECO:0007669"/>
    <property type="project" value="UniProtKB-KW"/>
</dbReference>
<dbReference type="SUPFAM" id="SSF56796">
    <property type="entry name" value="Dehydroquinate synthase-like"/>
    <property type="match status" value="1"/>
</dbReference>
<evidence type="ECO:0000256" key="2">
    <source>
        <dbReference type="ARBA" id="ARBA00001911"/>
    </source>
</evidence>
<dbReference type="Pfam" id="PF01761">
    <property type="entry name" value="DHQ_synthase"/>
    <property type="match status" value="1"/>
</dbReference>
<dbReference type="PANTHER" id="PTHR43622">
    <property type="entry name" value="3-DEHYDROQUINATE SYNTHASE"/>
    <property type="match status" value="1"/>
</dbReference>
<comment type="subcellular location">
    <subcellularLocation>
        <location evidence="3 17">Cytoplasm</location>
    </subcellularLocation>
</comment>
<reference evidence="20 21" key="2">
    <citation type="submission" date="2018-03" db="EMBL/GenBank/DDBJ databases">
        <title>The ancient ancestry and fast evolution of plastids.</title>
        <authorList>
            <person name="Moore K.R."/>
            <person name="Magnabosco C."/>
            <person name="Momper L."/>
            <person name="Gold D.A."/>
            <person name="Bosak T."/>
            <person name="Fournier G.P."/>
        </authorList>
    </citation>
    <scope>NUCLEOTIDE SEQUENCE [LARGE SCALE GENOMIC DNA]</scope>
    <source>
        <strain evidence="20 21">ULC18</strain>
    </source>
</reference>
<evidence type="ECO:0000256" key="7">
    <source>
        <dbReference type="ARBA" id="ARBA00017684"/>
    </source>
</evidence>
<evidence type="ECO:0000256" key="16">
    <source>
        <dbReference type="ARBA" id="ARBA00023285"/>
    </source>
</evidence>
<feature type="binding site" evidence="17">
    <location>
        <position position="191"/>
    </location>
    <ligand>
        <name>Zn(2+)</name>
        <dbReference type="ChEBI" id="CHEBI:29105"/>
    </ligand>
</feature>
<evidence type="ECO:0000256" key="17">
    <source>
        <dbReference type="HAMAP-Rule" id="MF_00110"/>
    </source>
</evidence>
<keyword evidence="15 17" id="KW-0456">Lyase</keyword>
<dbReference type="RefSeq" id="WP_106257739.1">
    <property type="nucleotide sequence ID" value="NZ_CAWNSW010000139.1"/>
</dbReference>
<feature type="binding site" evidence="17">
    <location>
        <position position="149"/>
    </location>
    <ligand>
        <name>NAD(+)</name>
        <dbReference type="ChEBI" id="CHEBI:57540"/>
    </ligand>
</feature>
<evidence type="ECO:0000256" key="13">
    <source>
        <dbReference type="ARBA" id="ARBA00023027"/>
    </source>
</evidence>
<evidence type="ECO:0000313" key="21">
    <source>
        <dbReference type="Proteomes" id="UP000239576"/>
    </source>
</evidence>
<evidence type="ECO:0000256" key="15">
    <source>
        <dbReference type="ARBA" id="ARBA00023239"/>
    </source>
</evidence>
<protein>
    <recommendedName>
        <fullName evidence="7 17">3-dehydroquinate synthase</fullName>
        <shortName evidence="17">DHQS</shortName>
        <ecNumber evidence="6 17">4.2.3.4</ecNumber>
    </recommendedName>
</protein>
<keyword evidence="14 17" id="KW-0057">Aromatic amino acid biosynthesis</keyword>
<dbReference type="Gene3D" id="3.40.50.1970">
    <property type="match status" value="1"/>
</dbReference>
<dbReference type="OrthoDB" id="9806583at2"/>
<proteinExistence type="inferred from homology"/>
<reference evidence="21" key="1">
    <citation type="submission" date="2018-02" db="EMBL/GenBank/DDBJ databases">
        <authorList>
            <person name="Moore K."/>
            <person name="Momper L."/>
        </authorList>
    </citation>
    <scope>NUCLEOTIDE SEQUENCE [LARGE SCALE GENOMIC DNA]</scope>
    <source>
        <strain evidence="21">ULC18</strain>
    </source>
</reference>
<dbReference type="Pfam" id="PF24621">
    <property type="entry name" value="DHQS_C"/>
    <property type="match status" value="1"/>
</dbReference>
<feature type="binding site" evidence="17">
    <location>
        <position position="256"/>
    </location>
    <ligand>
        <name>Zn(2+)</name>
        <dbReference type="ChEBI" id="CHEBI:29105"/>
    </ligand>
</feature>
<evidence type="ECO:0000256" key="12">
    <source>
        <dbReference type="ARBA" id="ARBA00022833"/>
    </source>
</evidence>
<evidence type="ECO:0000259" key="19">
    <source>
        <dbReference type="Pfam" id="PF24621"/>
    </source>
</evidence>
<dbReference type="InterPro" id="IPR030960">
    <property type="entry name" value="DHQS/DOIS_N"/>
</dbReference>
<organism evidence="20 21">
    <name type="scientific">Stenomitos frigidus ULC18</name>
    <dbReference type="NCBI Taxonomy" id="2107698"/>
    <lineage>
        <taxon>Bacteria</taxon>
        <taxon>Bacillati</taxon>
        <taxon>Cyanobacteriota</taxon>
        <taxon>Cyanophyceae</taxon>
        <taxon>Leptolyngbyales</taxon>
        <taxon>Leptolyngbyaceae</taxon>
        <taxon>Stenomitos</taxon>
    </lineage>
</organism>
<keyword evidence="12 17" id="KW-0862">Zinc</keyword>
<keyword evidence="8 17" id="KW-0963">Cytoplasm</keyword>
<keyword evidence="16 17" id="KW-0170">Cobalt</keyword>
<dbReference type="UniPathway" id="UPA00053">
    <property type="reaction ID" value="UER00085"/>
</dbReference>
<dbReference type="GO" id="GO:0008652">
    <property type="term" value="P:amino acid biosynthetic process"/>
    <property type="evidence" value="ECO:0007669"/>
    <property type="project" value="UniProtKB-KW"/>
</dbReference>
<feature type="binding site" evidence="17">
    <location>
        <begin position="78"/>
        <end position="83"/>
    </location>
    <ligand>
        <name>NAD(+)</name>
        <dbReference type="ChEBI" id="CHEBI:57540"/>
    </ligand>
</feature>
<sequence>MQSVIPVNLPQHSYNIAIAPGSLDQLGTWMQGTEAYPLKLGKKVLLVSNPTVFQHYGERAIASLEQAGFAVATCLLSDGERHKTLETLSQIYDAALTNRLERSSTFVALGGGIIGDMTGFAAATWLRGVNVVQVPTSLLAMVDAAIGGKTGVNHPNGKNLIGAFHQPRLVLIDPQVLQTLPVREFRAAIAEVIKYGVIWDADLFTQLEAAPQLDQLSNLSAELLQAMLTHSCQAKAHVVSKDEKEAGLRAILNYGHTIGHAVESLTGYQVVNHGEAVAIGMVAAAQIAVALQLWQGTDAQRQLKLLHNAHLPTRLPSGIDLDAILTSLQVDKKVEAGQVRFVLPTQIGAAIVTNQVSTTVIQQVLEHMQAV</sequence>
<evidence type="ECO:0000256" key="8">
    <source>
        <dbReference type="ARBA" id="ARBA00022490"/>
    </source>
</evidence>
<comment type="caution">
    <text evidence="17">Lacks conserved residue(s) required for the propagation of feature annotation.</text>
</comment>
<dbReference type="NCBIfam" id="TIGR01357">
    <property type="entry name" value="aroB"/>
    <property type="match status" value="1"/>
</dbReference>
<evidence type="ECO:0000256" key="11">
    <source>
        <dbReference type="ARBA" id="ARBA00022741"/>
    </source>
</evidence>
<evidence type="ECO:0000256" key="1">
    <source>
        <dbReference type="ARBA" id="ARBA00001393"/>
    </source>
</evidence>
<dbReference type="PIRSF" id="PIRSF001455">
    <property type="entry name" value="DHQ_synth"/>
    <property type="match status" value="1"/>
</dbReference>
<dbReference type="AlphaFoldDB" id="A0A2T1E240"/>
<comment type="catalytic activity">
    <reaction evidence="1 17">
        <text>7-phospho-2-dehydro-3-deoxy-D-arabino-heptonate = 3-dehydroquinate + phosphate</text>
        <dbReference type="Rhea" id="RHEA:21968"/>
        <dbReference type="ChEBI" id="CHEBI:32364"/>
        <dbReference type="ChEBI" id="CHEBI:43474"/>
        <dbReference type="ChEBI" id="CHEBI:58394"/>
        <dbReference type="EC" id="4.2.3.4"/>
    </reaction>
</comment>
<evidence type="ECO:0000256" key="6">
    <source>
        <dbReference type="ARBA" id="ARBA00013031"/>
    </source>
</evidence>
<evidence type="ECO:0000259" key="18">
    <source>
        <dbReference type="Pfam" id="PF01761"/>
    </source>
</evidence>
<dbReference type="GO" id="GO:0005737">
    <property type="term" value="C:cytoplasm"/>
    <property type="evidence" value="ECO:0007669"/>
    <property type="project" value="UniProtKB-SubCell"/>
</dbReference>
<dbReference type="InterPro" id="IPR050071">
    <property type="entry name" value="Dehydroquinate_synthase"/>
</dbReference>
<dbReference type="InterPro" id="IPR016037">
    <property type="entry name" value="DHQ_synth_AroB"/>
</dbReference>
<dbReference type="Gene3D" id="1.20.1090.10">
    <property type="entry name" value="Dehydroquinate synthase-like - alpha domain"/>
    <property type="match status" value="1"/>
</dbReference>
<dbReference type="InterPro" id="IPR056179">
    <property type="entry name" value="DHQS_C"/>
</dbReference>
<evidence type="ECO:0000256" key="10">
    <source>
        <dbReference type="ARBA" id="ARBA00022723"/>
    </source>
</evidence>
<accession>A0A2T1E240</accession>
<dbReference type="GO" id="GO:0009073">
    <property type="term" value="P:aromatic amino acid family biosynthetic process"/>
    <property type="evidence" value="ECO:0007669"/>
    <property type="project" value="UniProtKB-KW"/>
</dbReference>